<dbReference type="PRINTS" id="PR00455">
    <property type="entry name" value="HTHTETR"/>
</dbReference>
<sequence length="198" mass="21489">MGCMTGLRERKKQRTRQTLIAAAVRLFEERGFDAVTVAEIAEAAEVSTRTFFLHFQTKEDVLFSGADLRVDLGLRVIAERAPGEHHREVLARAMAEMITQSWEDDLTSGLAALRIRLAAGSPALGARLYRQYGLAQEDFARALREAYELDEVVAAALVGALVGAVGAVAVASLRRGDTPDECRAAMVRATGMVLTPES</sequence>
<evidence type="ECO:0000259" key="6">
    <source>
        <dbReference type="PROSITE" id="PS50977"/>
    </source>
</evidence>
<feature type="transmembrane region" description="Helical" evidence="5">
    <location>
        <begin position="152"/>
        <end position="173"/>
    </location>
</feature>
<keyword evidence="3" id="KW-0804">Transcription</keyword>
<evidence type="ECO:0000256" key="5">
    <source>
        <dbReference type="SAM" id="Phobius"/>
    </source>
</evidence>
<keyword evidence="5" id="KW-0472">Membrane</keyword>
<protein>
    <recommendedName>
        <fullName evidence="6">HTH tetR-type domain-containing protein</fullName>
    </recommendedName>
</protein>
<dbReference type="Pfam" id="PF00440">
    <property type="entry name" value="TetR_N"/>
    <property type="match status" value="1"/>
</dbReference>
<comment type="caution">
    <text evidence="7">The sequence shown here is derived from an EMBL/GenBank/DDBJ whole genome shotgun (WGS) entry which is preliminary data.</text>
</comment>
<dbReference type="InterPro" id="IPR050109">
    <property type="entry name" value="HTH-type_TetR-like_transc_reg"/>
</dbReference>
<keyword evidence="1" id="KW-0805">Transcription regulation</keyword>
<dbReference type="Proteomes" id="UP001501578">
    <property type="component" value="Unassembled WGS sequence"/>
</dbReference>
<evidence type="ECO:0000256" key="3">
    <source>
        <dbReference type="ARBA" id="ARBA00023163"/>
    </source>
</evidence>
<dbReference type="InterPro" id="IPR009057">
    <property type="entry name" value="Homeodomain-like_sf"/>
</dbReference>
<reference evidence="7 8" key="1">
    <citation type="journal article" date="2019" name="Int. J. Syst. Evol. Microbiol.">
        <title>The Global Catalogue of Microorganisms (GCM) 10K type strain sequencing project: providing services to taxonomists for standard genome sequencing and annotation.</title>
        <authorList>
            <consortium name="The Broad Institute Genomics Platform"/>
            <consortium name="The Broad Institute Genome Sequencing Center for Infectious Disease"/>
            <person name="Wu L."/>
            <person name="Ma J."/>
        </authorList>
    </citation>
    <scope>NUCLEOTIDE SEQUENCE [LARGE SCALE GENOMIC DNA]</scope>
    <source>
        <strain evidence="7 8">JCM 11136</strain>
    </source>
</reference>
<dbReference type="InterPro" id="IPR023772">
    <property type="entry name" value="DNA-bd_HTH_TetR-type_CS"/>
</dbReference>
<dbReference type="EMBL" id="BAAAHQ010000037">
    <property type="protein sequence ID" value="GAA0944970.1"/>
    <property type="molecule type" value="Genomic_DNA"/>
</dbReference>
<dbReference type="PANTHER" id="PTHR30055:SF234">
    <property type="entry name" value="HTH-TYPE TRANSCRIPTIONAL REGULATOR BETI"/>
    <property type="match status" value="1"/>
</dbReference>
<keyword evidence="5" id="KW-0812">Transmembrane</keyword>
<evidence type="ECO:0000256" key="1">
    <source>
        <dbReference type="ARBA" id="ARBA00023015"/>
    </source>
</evidence>
<evidence type="ECO:0000256" key="2">
    <source>
        <dbReference type="ARBA" id="ARBA00023125"/>
    </source>
</evidence>
<evidence type="ECO:0000313" key="7">
    <source>
        <dbReference type="EMBL" id="GAA0944970.1"/>
    </source>
</evidence>
<proteinExistence type="predicted"/>
<dbReference type="Gene3D" id="1.10.357.10">
    <property type="entry name" value="Tetracycline Repressor, domain 2"/>
    <property type="match status" value="1"/>
</dbReference>
<feature type="domain" description="HTH tetR-type" evidence="6">
    <location>
        <begin position="13"/>
        <end position="73"/>
    </location>
</feature>
<evidence type="ECO:0000313" key="8">
    <source>
        <dbReference type="Proteomes" id="UP001501578"/>
    </source>
</evidence>
<dbReference type="SUPFAM" id="SSF46689">
    <property type="entry name" value="Homeodomain-like"/>
    <property type="match status" value="1"/>
</dbReference>
<keyword evidence="5" id="KW-1133">Transmembrane helix</keyword>
<dbReference type="PANTHER" id="PTHR30055">
    <property type="entry name" value="HTH-TYPE TRANSCRIPTIONAL REGULATOR RUTR"/>
    <property type="match status" value="1"/>
</dbReference>
<keyword evidence="2 4" id="KW-0238">DNA-binding</keyword>
<name>A0ABN1QMT5_9ACTN</name>
<feature type="DNA-binding region" description="H-T-H motif" evidence="4">
    <location>
        <begin position="36"/>
        <end position="55"/>
    </location>
</feature>
<evidence type="ECO:0000256" key="4">
    <source>
        <dbReference type="PROSITE-ProRule" id="PRU00335"/>
    </source>
</evidence>
<dbReference type="InterPro" id="IPR001647">
    <property type="entry name" value="HTH_TetR"/>
</dbReference>
<gene>
    <name evidence="7" type="ORF">GCM10009560_59560</name>
</gene>
<keyword evidence="8" id="KW-1185">Reference proteome</keyword>
<dbReference type="Gene3D" id="1.10.10.60">
    <property type="entry name" value="Homeodomain-like"/>
    <property type="match status" value="1"/>
</dbReference>
<organism evidence="7 8">
    <name type="scientific">Nonomuraea longicatena</name>
    <dbReference type="NCBI Taxonomy" id="83682"/>
    <lineage>
        <taxon>Bacteria</taxon>
        <taxon>Bacillati</taxon>
        <taxon>Actinomycetota</taxon>
        <taxon>Actinomycetes</taxon>
        <taxon>Streptosporangiales</taxon>
        <taxon>Streptosporangiaceae</taxon>
        <taxon>Nonomuraea</taxon>
    </lineage>
</organism>
<dbReference type="PROSITE" id="PS50977">
    <property type="entry name" value="HTH_TETR_2"/>
    <property type="match status" value="1"/>
</dbReference>
<dbReference type="PROSITE" id="PS01081">
    <property type="entry name" value="HTH_TETR_1"/>
    <property type="match status" value="1"/>
</dbReference>
<accession>A0ABN1QMT5</accession>